<protein>
    <recommendedName>
        <fullName evidence="4">FAR1 domain-containing protein</fullName>
    </recommendedName>
</protein>
<dbReference type="PANTHER" id="PTHR31669:SF251">
    <property type="entry name" value="PROTEIN FAR1-RELATED SEQUENCE"/>
    <property type="match status" value="1"/>
</dbReference>
<dbReference type="GO" id="GO:0000981">
    <property type="term" value="F:DNA-binding transcription factor activity, RNA polymerase II-specific"/>
    <property type="evidence" value="ECO:0007669"/>
    <property type="project" value="InterPro"/>
</dbReference>
<evidence type="ECO:0000256" key="1">
    <source>
        <dbReference type="SAM" id="MobiDB-lite"/>
    </source>
</evidence>
<dbReference type="GO" id="GO:0010106">
    <property type="term" value="P:cellular response to iron ion starvation"/>
    <property type="evidence" value="ECO:0007669"/>
    <property type="project" value="InterPro"/>
</dbReference>
<dbReference type="AlphaFoldDB" id="A0AAE0DKV9"/>
<dbReference type="InterPro" id="IPR014842">
    <property type="entry name" value="AFT"/>
</dbReference>
<comment type="caution">
    <text evidence="2">The sequence shown here is derived from an EMBL/GenBank/DDBJ whole genome shotgun (WGS) entry which is preliminary data.</text>
</comment>
<keyword evidence="3" id="KW-1185">Reference proteome</keyword>
<evidence type="ECO:0000313" key="2">
    <source>
        <dbReference type="EMBL" id="KAK3170608.1"/>
    </source>
</evidence>
<organism evidence="2 3">
    <name type="scientific">Lepraria neglecta</name>
    <dbReference type="NCBI Taxonomy" id="209136"/>
    <lineage>
        <taxon>Eukaryota</taxon>
        <taxon>Fungi</taxon>
        <taxon>Dikarya</taxon>
        <taxon>Ascomycota</taxon>
        <taxon>Pezizomycotina</taxon>
        <taxon>Lecanoromycetes</taxon>
        <taxon>OSLEUM clade</taxon>
        <taxon>Lecanoromycetidae</taxon>
        <taxon>Lecanorales</taxon>
        <taxon>Lecanorineae</taxon>
        <taxon>Stereocaulaceae</taxon>
        <taxon>Lepraria</taxon>
    </lineage>
</organism>
<evidence type="ECO:0008006" key="4">
    <source>
        <dbReference type="Google" id="ProtNLM"/>
    </source>
</evidence>
<proteinExistence type="predicted"/>
<reference evidence="2" key="1">
    <citation type="submission" date="2022-11" db="EMBL/GenBank/DDBJ databases">
        <title>Chromosomal genome sequence assembly and mating type (MAT) locus characterization of the leprose asexual lichenized fungus Lepraria neglecta (Nyl.) Erichsen.</title>
        <authorList>
            <person name="Allen J.L."/>
            <person name="Pfeffer B."/>
        </authorList>
    </citation>
    <scope>NUCLEOTIDE SEQUENCE</scope>
    <source>
        <strain evidence="2">Allen 5258</strain>
    </source>
</reference>
<sequence>MPTYTAALADRKRRSFAAFPDAYRRPPNTGEEVLDAENGHIRCQDYACTQGFAVVITSHEVKKRTQVVLKCSRHCKKTRDTRKNEEKPGEKKRERPNQTLRWHGCPYKIRIMYYKRDAEWRLTVVDSAHNHEMLDDPFSLPEHYSRDPDRAEAHTYGLGLRTVSTSFSVAKQAMTLKGLIVSPKEYYNLIGTGAKRTPQEEVRFALKVLEDEGFHVRVKESYIIEQNIRQKQR</sequence>
<feature type="compositionally biased region" description="Basic and acidic residues" evidence="1">
    <location>
        <begin position="81"/>
        <end position="96"/>
    </location>
</feature>
<dbReference type="GO" id="GO:0045944">
    <property type="term" value="P:positive regulation of transcription by RNA polymerase II"/>
    <property type="evidence" value="ECO:0007669"/>
    <property type="project" value="InterPro"/>
</dbReference>
<dbReference type="EMBL" id="JASNWA010000008">
    <property type="protein sequence ID" value="KAK3170608.1"/>
    <property type="molecule type" value="Genomic_DNA"/>
</dbReference>
<accession>A0AAE0DKV9</accession>
<feature type="region of interest" description="Disordered" evidence="1">
    <location>
        <begin position="76"/>
        <end position="97"/>
    </location>
</feature>
<dbReference type="Proteomes" id="UP001276659">
    <property type="component" value="Unassembled WGS sequence"/>
</dbReference>
<evidence type="ECO:0000313" key="3">
    <source>
        <dbReference type="Proteomes" id="UP001276659"/>
    </source>
</evidence>
<dbReference type="InterPro" id="IPR031052">
    <property type="entry name" value="FHY3/FAR1"/>
</dbReference>
<gene>
    <name evidence="2" type="ORF">OEA41_002689</name>
</gene>
<name>A0AAE0DKV9_9LECA</name>
<dbReference type="Pfam" id="PF08731">
    <property type="entry name" value="AFT"/>
    <property type="match status" value="1"/>
</dbReference>
<dbReference type="PANTHER" id="PTHR31669">
    <property type="entry name" value="PROTEIN FAR1-RELATED SEQUENCE 10-RELATED"/>
    <property type="match status" value="1"/>
</dbReference>